<sequence length="156" mass="16168">MEKIVVGIDGSETAQQALEWAVAEARLRGAGLVVVHTWQQPTAALMAPYAPVLEDPAAIEELARRTLTDSLAAVDLTGLASEPEQWIVQGPAAPTLLGVARNGSLLVVGSRGRGGFAGLVLGSVSRQVAHEATVPVVIIPPTARAMDATDTDQEDG</sequence>
<accession>A0A542ELZ6</accession>
<dbReference type="Pfam" id="PF00582">
    <property type="entry name" value="Usp"/>
    <property type="match status" value="1"/>
</dbReference>
<dbReference type="Proteomes" id="UP000316298">
    <property type="component" value="Unassembled WGS sequence"/>
</dbReference>
<evidence type="ECO:0000313" key="3">
    <source>
        <dbReference type="EMBL" id="TQJ16236.1"/>
    </source>
</evidence>
<dbReference type="PRINTS" id="PR01438">
    <property type="entry name" value="UNVRSLSTRESS"/>
</dbReference>
<dbReference type="InterPro" id="IPR006016">
    <property type="entry name" value="UspA"/>
</dbReference>
<feature type="domain" description="UspA" evidence="2">
    <location>
        <begin position="2"/>
        <end position="140"/>
    </location>
</feature>
<dbReference type="Gene3D" id="3.40.50.620">
    <property type="entry name" value="HUPs"/>
    <property type="match status" value="1"/>
</dbReference>
<dbReference type="RefSeq" id="WP_141851825.1">
    <property type="nucleotide sequence ID" value="NZ_BAAAKA010000008.1"/>
</dbReference>
<organism evidence="3 4">
    <name type="scientific">Kribbella jejuensis</name>
    <dbReference type="NCBI Taxonomy" id="236068"/>
    <lineage>
        <taxon>Bacteria</taxon>
        <taxon>Bacillati</taxon>
        <taxon>Actinomycetota</taxon>
        <taxon>Actinomycetes</taxon>
        <taxon>Propionibacteriales</taxon>
        <taxon>Kribbellaceae</taxon>
        <taxon>Kribbella</taxon>
    </lineage>
</organism>
<dbReference type="PANTHER" id="PTHR46268:SF6">
    <property type="entry name" value="UNIVERSAL STRESS PROTEIN UP12"/>
    <property type="match status" value="1"/>
</dbReference>
<dbReference type="OrthoDB" id="6174426at2"/>
<dbReference type="AlphaFoldDB" id="A0A542ELZ6"/>
<gene>
    <name evidence="3" type="ORF">FB475_0325</name>
</gene>
<dbReference type="PANTHER" id="PTHR46268">
    <property type="entry name" value="STRESS RESPONSE PROTEIN NHAX"/>
    <property type="match status" value="1"/>
</dbReference>
<evidence type="ECO:0000313" key="4">
    <source>
        <dbReference type="Proteomes" id="UP000316298"/>
    </source>
</evidence>
<dbReference type="InterPro" id="IPR006015">
    <property type="entry name" value="Universal_stress_UspA"/>
</dbReference>
<comment type="caution">
    <text evidence="3">The sequence shown here is derived from an EMBL/GenBank/DDBJ whole genome shotgun (WGS) entry which is preliminary data.</text>
</comment>
<proteinExistence type="inferred from homology"/>
<protein>
    <submittedName>
        <fullName evidence="3">Nucleotide-binding universal stress UspA family protein</fullName>
    </submittedName>
</protein>
<evidence type="ECO:0000256" key="1">
    <source>
        <dbReference type="ARBA" id="ARBA00008791"/>
    </source>
</evidence>
<reference evidence="3 4" key="1">
    <citation type="submission" date="2019-06" db="EMBL/GenBank/DDBJ databases">
        <title>Sequencing the genomes of 1000 actinobacteria strains.</title>
        <authorList>
            <person name="Klenk H.-P."/>
        </authorList>
    </citation>
    <scope>NUCLEOTIDE SEQUENCE [LARGE SCALE GENOMIC DNA]</scope>
    <source>
        <strain evidence="3 4">DSM 17305</strain>
    </source>
</reference>
<dbReference type="InterPro" id="IPR014729">
    <property type="entry name" value="Rossmann-like_a/b/a_fold"/>
</dbReference>
<name>A0A542ELZ6_9ACTN</name>
<dbReference type="EMBL" id="VFMM01000001">
    <property type="protein sequence ID" value="TQJ16236.1"/>
    <property type="molecule type" value="Genomic_DNA"/>
</dbReference>
<evidence type="ECO:0000259" key="2">
    <source>
        <dbReference type="Pfam" id="PF00582"/>
    </source>
</evidence>
<comment type="similarity">
    <text evidence="1">Belongs to the universal stress protein A family.</text>
</comment>
<dbReference type="SUPFAM" id="SSF52402">
    <property type="entry name" value="Adenine nucleotide alpha hydrolases-like"/>
    <property type="match status" value="1"/>
</dbReference>
<keyword evidence="4" id="KW-1185">Reference proteome</keyword>